<comment type="caution">
    <text evidence="7">The sequence shown here is derived from an EMBL/GenBank/DDBJ whole genome shotgun (WGS) entry which is preliminary data.</text>
</comment>
<dbReference type="eggNOG" id="COG1585">
    <property type="taxonomic scope" value="Bacteria"/>
</dbReference>
<comment type="subcellular location">
    <subcellularLocation>
        <location evidence="1">Membrane</location>
        <topology evidence="1">Multi-pass membrane protein</topology>
    </subcellularLocation>
</comment>
<feature type="transmembrane region" description="Helical" evidence="5">
    <location>
        <begin position="104"/>
        <end position="123"/>
    </location>
</feature>
<dbReference type="InterPro" id="IPR002810">
    <property type="entry name" value="NfeD-like_C"/>
</dbReference>
<evidence type="ECO:0000256" key="5">
    <source>
        <dbReference type="SAM" id="Phobius"/>
    </source>
</evidence>
<evidence type="ECO:0000313" key="8">
    <source>
        <dbReference type="Proteomes" id="UP000004407"/>
    </source>
</evidence>
<dbReference type="GO" id="GO:0005886">
    <property type="term" value="C:plasma membrane"/>
    <property type="evidence" value="ECO:0007669"/>
    <property type="project" value="TreeGrafter"/>
</dbReference>
<evidence type="ECO:0000256" key="3">
    <source>
        <dbReference type="ARBA" id="ARBA00022989"/>
    </source>
</evidence>
<accession>G6AVH7</accession>
<dbReference type="InterPro" id="IPR052165">
    <property type="entry name" value="Membrane_assoc_protease"/>
</dbReference>
<evidence type="ECO:0000313" key="7">
    <source>
        <dbReference type="EMBL" id="EHJ41604.1"/>
    </source>
</evidence>
<evidence type="ECO:0000256" key="1">
    <source>
        <dbReference type="ARBA" id="ARBA00004141"/>
    </source>
</evidence>
<reference evidence="7 8" key="1">
    <citation type="submission" date="2011-08" db="EMBL/GenBank/DDBJ databases">
        <authorList>
            <person name="Weinstock G."/>
            <person name="Sodergren E."/>
            <person name="Clifton S."/>
            <person name="Fulton L."/>
            <person name="Fulton B."/>
            <person name="Courtney L."/>
            <person name="Fronick C."/>
            <person name="Harrison M."/>
            <person name="Strong C."/>
            <person name="Farmer C."/>
            <person name="Delahaunty K."/>
            <person name="Markovic C."/>
            <person name="Hall O."/>
            <person name="Minx P."/>
            <person name="Tomlinson C."/>
            <person name="Mitreva M."/>
            <person name="Hou S."/>
            <person name="Chen J."/>
            <person name="Wollam A."/>
            <person name="Pepin K.H."/>
            <person name="Johnson M."/>
            <person name="Bhonagiri V."/>
            <person name="Zhang X."/>
            <person name="Suruliraj S."/>
            <person name="Warren W."/>
            <person name="Chinwalla A."/>
            <person name="Mardis E.R."/>
            <person name="Wilson R.K."/>
        </authorList>
    </citation>
    <scope>NUCLEOTIDE SEQUENCE [LARGE SCALE GENOMIC DNA]</scope>
    <source>
        <strain evidence="7 8">DSM 18206</strain>
    </source>
</reference>
<feature type="transmembrane region" description="Helical" evidence="5">
    <location>
        <begin position="52"/>
        <end position="71"/>
    </location>
</feature>
<dbReference type="Pfam" id="PF01957">
    <property type="entry name" value="NfeD"/>
    <property type="match status" value="1"/>
</dbReference>
<dbReference type="PANTHER" id="PTHR33507:SF3">
    <property type="entry name" value="INNER MEMBRANE PROTEIN YBBJ"/>
    <property type="match status" value="1"/>
</dbReference>
<protein>
    <submittedName>
        <fullName evidence="7">Nodulation efficiency protein D</fullName>
    </submittedName>
</protein>
<feature type="transmembrane region" description="Helical" evidence="5">
    <location>
        <begin position="78"/>
        <end position="98"/>
    </location>
</feature>
<name>G6AVH7_9BACT</name>
<dbReference type="PANTHER" id="PTHR33507">
    <property type="entry name" value="INNER MEMBRANE PROTEIN YBBJ"/>
    <property type="match status" value="1"/>
</dbReference>
<gene>
    <name evidence="7" type="ORF">HMPREF0673_00612</name>
</gene>
<dbReference type="EMBL" id="AFZZ01000056">
    <property type="protein sequence ID" value="EHJ41604.1"/>
    <property type="molecule type" value="Genomic_DNA"/>
</dbReference>
<evidence type="ECO:0000256" key="4">
    <source>
        <dbReference type="ARBA" id="ARBA00023136"/>
    </source>
</evidence>
<feature type="domain" description="NfeD-like C-terminal" evidence="6">
    <location>
        <begin position="137"/>
        <end position="196"/>
    </location>
</feature>
<evidence type="ECO:0000259" key="6">
    <source>
        <dbReference type="Pfam" id="PF01957"/>
    </source>
</evidence>
<proteinExistence type="predicted"/>
<dbReference type="AlphaFoldDB" id="G6AVH7"/>
<dbReference type="Proteomes" id="UP000004407">
    <property type="component" value="Unassembled WGS sequence"/>
</dbReference>
<dbReference type="Gene3D" id="2.40.50.140">
    <property type="entry name" value="Nucleic acid-binding proteins"/>
    <property type="match status" value="1"/>
</dbReference>
<dbReference type="HOGENOM" id="CLU_116732_2_0_10"/>
<keyword evidence="2 5" id="KW-0812">Transmembrane</keyword>
<organism evidence="7 8">
    <name type="scientific">Leyella stercorea DSM 18206</name>
    <dbReference type="NCBI Taxonomy" id="1002367"/>
    <lineage>
        <taxon>Bacteria</taxon>
        <taxon>Pseudomonadati</taxon>
        <taxon>Bacteroidota</taxon>
        <taxon>Bacteroidia</taxon>
        <taxon>Bacteroidales</taxon>
        <taxon>Prevotellaceae</taxon>
        <taxon>Leyella</taxon>
    </lineage>
</organism>
<dbReference type="SUPFAM" id="SSF141322">
    <property type="entry name" value="NfeD domain-like"/>
    <property type="match status" value="1"/>
</dbReference>
<sequence>MFVCYTCKGTNNIIKVGAFFTICNKKRRNLFSVSPFLCNFTKNKKQKLMIDYLAQNLWTLWAVLAMVCLVLELSSGDFYITCFGIGAVCALVASLFALPFWAQVVIFAVFSVLSIYCIRPHLVHMLDAKGGQRKSNADAIIGRVGKVTETIKAGDYGRMKLDGDDWKAESDETEDLPVGTKVRIIGRESIIVKVEKA</sequence>
<evidence type="ECO:0000256" key="2">
    <source>
        <dbReference type="ARBA" id="ARBA00022692"/>
    </source>
</evidence>
<keyword evidence="4 5" id="KW-0472">Membrane</keyword>
<dbReference type="InterPro" id="IPR012340">
    <property type="entry name" value="NA-bd_OB-fold"/>
</dbReference>
<dbReference type="PATRIC" id="fig|1002367.3.peg.487"/>
<keyword evidence="3 5" id="KW-1133">Transmembrane helix</keyword>